<reference evidence="2" key="1">
    <citation type="submission" date="2013-02" db="EMBL/GenBank/DDBJ databases">
        <title>Comparative genomics of Borrelia species.</title>
        <authorList>
            <person name="Schwan T.G."/>
            <person name="Raffel S.J."/>
            <person name="Porcella S.F."/>
        </authorList>
    </citation>
    <scope>NUCLEOTIDE SEQUENCE</scope>
    <source>
        <strain evidence="2">FR64b</strain>
        <plasmid evidence="2">unnamed</plasmid>
    </source>
</reference>
<accession>W5SKG1</accession>
<dbReference type="HOGENOM" id="CLU_1211968_0_0_12"/>
<dbReference type="EMBL" id="CP004224">
    <property type="protein sequence ID" value="AHH05596.1"/>
    <property type="molecule type" value="Genomic_DNA"/>
</dbReference>
<evidence type="ECO:0000313" key="2">
    <source>
        <dbReference type="EMBL" id="AHH05596.1"/>
    </source>
</evidence>
<proteinExistence type="predicted"/>
<evidence type="ECO:0000256" key="1">
    <source>
        <dbReference type="SAM" id="Coils"/>
    </source>
</evidence>
<keyword evidence="1" id="KW-0175">Coiled coil</keyword>
<gene>
    <name evidence="2" type="ORF">BOM_1053</name>
</gene>
<sequence length="229" mass="27520">ITNEDALLELKKELINLKNNNDNNLKNIENNLLSLEKVIDALNDKIEKNEELYKENKYKFQKKKDKINALDKRLANNENTILTLQEELEKYQNRNLLPRERTKLKHPKNEFYSNNAKITYENAVIKTADFTIYPDTHSNNYNFKNKSHEFDFKKSNGYYIEIEPTKNLYRAKEIYKLIPKYKVKNHFINPSLKNKETFFRNLIKVEHIDEIRTLYKNLTSKFKNIKIIK</sequence>
<feature type="coiled-coil region" evidence="1">
    <location>
        <begin position="7"/>
        <end position="94"/>
    </location>
</feature>
<dbReference type="AlphaFoldDB" id="W5SKG1"/>
<name>W5SKG1_9SPIR</name>
<feature type="non-terminal residue" evidence="2">
    <location>
        <position position="1"/>
    </location>
</feature>
<geneLocation type="plasmid" evidence="2">
    <name>unnamed</name>
</geneLocation>
<keyword evidence="2" id="KW-0614">Plasmid</keyword>
<organism evidence="2">
    <name type="scientific">Borrelia miyamotoi FR64b</name>
    <dbReference type="NCBI Taxonomy" id="1292392"/>
    <lineage>
        <taxon>Bacteria</taxon>
        <taxon>Pseudomonadati</taxon>
        <taxon>Spirochaetota</taxon>
        <taxon>Spirochaetia</taxon>
        <taxon>Spirochaetales</taxon>
        <taxon>Borreliaceae</taxon>
        <taxon>Borrelia</taxon>
    </lineage>
</organism>
<protein>
    <submittedName>
        <fullName evidence="2">Myosin family protein</fullName>
    </submittedName>
</protein>